<evidence type="ECO:0000313" key="1">
    <source>
        <dbReference type="EMBL" id="KAF2583027.1"/>
    </source>
</evidence>
<evidence type="ECO:0000313" key="2">
    <source>
        <dbReference type="Proteomes" id="UP000712281"/>
    </source>
</evidence>
<dbReference type="Proteomes" id="UP000712281">
    <property type="component" value="Unassembled WGS sequence"/>
</dbReference>
<protein>
    <submittedName>
        <fullName evidence="1">Uncharacterized protein</fullName>
    </submittedName>
</protein>
<comment type="caution">
    <text evidence="1">The sequence shown here is derived from an EMBL/GenBank/DDBJ whole genome shotgun (WGS) entry which is preliminary data.</text>
</comment>
<accession>A0A8S9JNJ9</accession>
<dbReference type="AlphaFoldDB" id="A0A8S9JNJ9"/>
<reference evidence="1" key="1">
    <citation type="submission" date="2019-12" db="EMBL/GenBank/DDBJ databases">
        <title>Genome sequencing and annotation of Brassica cretica.</title>
        <authorList>
            <person name="Studholme D.J."/>
            <person name="Sarris P.F."/>
        </authorList>
    </citation>
    <scope>NUCLEOTIDE SEQUENCE</scope>
    <source>
        <strain evidence="1">PFS-001/15</strain>
        <tissue evidence="1">Leaf</tissue>
    </source>
</reference>
<dbReference type="EMBL" id="QGKW02001660">
    <property type="protein sequence ID" value="KAF2583027.1"/>
    <property type="molecule type" value="Genomic_DNA"/>
</dbReference>
<organism evidence="1 2">
    <name type="scientific">Brassica cretica</name>
    <name type="common">Mustard</name>
    <dbReference type="NCBI Taxonomy" id="69181"/>
    <lineage>
        <taxon>Eukaryota</taxon>
        <taxon>Viridiplantae</taxon>
        <taxon>Streptophyta</taxon>
        <taxon>Embryophyta</taxon>
        <taxon>Tracheophyta</taxon>
        <taxon>Spermatophyta</taxon>
        <taxon>Magnoliopsida</taxon>
        <taxon>eudicotyledons</taxon>
        <taxon>Gunneridae</taxon>
        <taxon>Pentapetalae</taxon>
        <taxon>rosids</taxon>
        <taxon>malvids</taxon>
        <taxon>Brassicales</taxon>
        <taxon>Brassicaceae</taxon>
        <taxon>Brassiceae</taxon>
        <taxon>Brassica</taxon>
    </lineage>
</organism>
<gene>
    <name evidence="1" type="ORF">F2Q68_00004472</name>
</gene>
<proteinExistence type="predicted"/>
<name>A0A8S9JNJ9_BRACR</name>
<sequence>MRIAAQPSQRLTYGWGETVETRSGPELQYDQVRPVWTEVKLRRFSLVRTKIAVWPSWERLWLAME</sequence>